<evidence type="ECO:0000256" key="4">
    <source>
        <dbReference type="ARBA" id="ARBA00022597"/>
    </source>
</evidence>
<evidence type="ECO:0000256" key="2">
    <source>
        <dbReference type="ARBA" id="ARBA00007809"/>
    </source>
</evidence>
<dbReference type="Proteomes" id="UP001642360">
    <property type="component" value="Unassembled WGS sequence"/>
</dbReference>
<keyword evidence="4" id="KW-0762">Sugar transport</keyword>
<organism evidence="10 11">
    <name type="scientific">Ilex paraguariensis</name>
    <name type="common">yerba mate</name>
    <dbReference type="NCBI Taxonomy" id="185542"/>
    <lineage>
        <taxon>Eukaryota</taxon>
        <taxon>Viridiplantae</taxon>
        <taxon>Streptophyta</taxon>
        <taxon>Embryophyta</taxon>
        <taxon>Tracheophyta</taxon>
        <taxon>Spermatophyta</taxon>
        <taxon>Magnoliopsida</taxon>
        <taxon>eudicotyledons</taxon>
        <taxon>Gunneridae</taxon>
        <taxon>Pentapetalae</taxon>
        <taxon>asterids</taxon>
        <taxon>campanulids</taxon>
        <taxon>Aquifoliales</taxon>
        <taxon>Aquifoliaceae</taxon>
        <taxon>Ilex</taxon>
    </lineage>
</organism>
<comment type="subcellular location">
    <subcellularLocation>
        <location evidence="1">Endomembrane system</location>
        <topology evidence="1">Multi-pass membrane protein</topology>
    </subcellularLocation>
</comment>
<evidence type="ECO:0000256" key="6">
    <source>
        <dbReference type="ARBA" id="ARBA00022737"/>
    </source>
</evidence>
<dbReference type="Gene3D" id="1.20.1280.290">
    <property type="match status" value="2"/>
</dbReference>
<evidence type="ECO:0000256" key="7">
    <source>
        <dbReference type="ARBA" id="ARBA00022989"/>
    </source>
</evidence>
<evidence type="ECO:0000256" key="1">
    <source>
        <dbReference type="ARBA" id="ARBA00004127"/>
    </source>
</evidence>
<reference evidence="10 11" key="1">
    <citation type="submission" date="2024-02" db="EMBL/GenBank/DDBJ databases">
        <authorList>
            <person name="Vignale AGUSTIN F."/>
            <person name="Sosa J E."/>
            <person name="Modenutti C."/>
        </authorList>
    </citation>
    <scope>NUCLEOTIDE SEQUENCE [LARGE SCALE GENOMIC DNA]</scope>
</reference>
<proteinExistence type="inferred from homology"/>
<evidence type="ECO:0000256" key="9">
    <source>
        <dbReference type="SAM" id="Phobius"/>
    </source>
</evidence>
<dbReference type="AlphaFoldDB" id="A0ABC8TNF2"/>
<keyword evidence="8 9" id="KW-0472">Membrane</keyword>
<dbReference type="Pfam" id="PF03083">
    <property type="entry name" value="MtN3_slv"/>
    <property type="match status" value="2"/>
</dbReference>
<gene>
    <name evidence="10" type="ORF">ILEXP_LOCUS38808</name>
</gene>
<dbReference type="EMBL" id="CAUOFW020005280">
    <property type="protein sequence ID" value="CAK9169366.1"/>
    <property type="molecule type" value="Genomic_DNA"/>
</dbReference>
<feature type="transmembrane region" description="Helical" evidence="9">
    <location>
        <begin position="84"/>
        <end position="108"/>
    </location>
</feature>
<dbReference type="FunFam" id="1.20.1280.290:FF:000002">
    <property type="entry name" value="Bidirectional sugar transporter SWEET"/>
    <property type="match status" value="1"/>
</dbReference>
<accession>A0ABC8TNF2</accession>
<name>A0ABC8TNF2_9AQUA</name>
<dbReference type="PANTHER" id="PTHR10791:SF159">
    <property type="entry name" value="BIDIRECTIONAL SUGAR TRANSPORTER SWEET5"/>
    <property type="match status" value="1"/>
</dbReference>
<feature type="transmembrane region" description="Helical" evidence="9">
    <location>
        <begin position="114"/>
        <end position="134"/>
    </location>
</feature>
<evidence type="ECO:0000256" key="3">
    <source>
        <dbReference type="ARBA" id="ARBA00022448"/>
    </source>
</evidence>
<comment type="similarity">
    <text evidence="2">Belongs to the SWEET sugar transporter family.</text>
</comment>
<keyword evidence="11" id="KW-1185">Reference proteome</keyword>
<evidence type="ECO:0008006" key="12">
    <source>
        <dbReference type="Google" id="ProtNLM"/>
    </source>
</evidence>
<keyword evidence="5 9" id="KW-0812">Transmembrane</keyword>
<evidence type="ECO:0000313" key="10">
    <source>
        <dbReference type="EMBL" id="CAK9169366.1"/>
    </source>
</evidence>
<sequence>MFEFGHGLRPTFINIWKAKSVEEYKPDPYVATILNCAMWVFYGLPIVHPDSLLVITINGTGFVIEVIYVTIFLLYSDWPKRRKIIIALFVEFLFLAIVVFVTLTFLHGTKQRSMLIGILCIIFNIVMYTAPLTVMRKVITTKSVKYMPFFLSLANFANGVNWFIYALLPLDPYILIPNGLGTLSGLVQLILYATYYRTTKWDEDTSDVKPSEVQLSGSARNT</sequence>
<dbReference type="InterPro" id="IPR004316">
    <property type="entry name" value="SWEET_rpt"/>
</dbReference>
<feature type="transmembrane region" description="Helical" evidence="9">
    <location>
        <begin position="174"/>
        <end position="195"/>
    </location>
</feature>
<keyword evidence="3" id="KW-0813">Transport</keyword>
<dbReference type="InterPro" id="IPR047664">
    <property type="entry name" value="SWEET"/>
</dbReference>
<dbReference type="PANTHER" id="PTHR10791">
    <property type="entry name" value="RAG1-ACTIVATING PROTEIN 1"/>
    <property type="match status" value="1"/>
</dbReference>
<comment type="caution">
    <text evidence="10">The sequence shown here is derived from an EMBL/GenBank/DDBJ whole genome shotgun (WGS) entry which is preliminary data.</text>
</comment>
<evidence type="ECO:0000256" key="8">
    <source>
        <dbReference type="ARBA" id="ARBA00023136"/>
    </source>
</evidence>
<dbReference type="GO" id="GO:0012505">
    <property type="term" value="C:endomembrane system"/>
    <property type="evidence" value="ECO:0007669"/>
    <property type="project" value="UniProtKB-SubCell"/>
</dbReference>
<dbReference type="GO" id="GO:0051260">
    <property type="term" value="P:protein homooligomerization"/>
    <property type="evidence" value="ECO:0007669"/>
    <property type="project" value="UniProtKB-ARBA"/>
</dbReference>
<keyword evidence="7 9" id="KW-1133">Transmembrane helix</keyword>
<keyword evidence="6" id="KW-0677">Repeat</keyword>
<protein>
    <recommendedName>
        <fullName evidence="12">Bidirectional sugar transporter SWEET</fullName>
    </recommendedName>
</protein>
<evidence type="ECO:0000256" key="5">
    <source>
        <dbReference type="ARBA" id="ARBA00022692"/>
    </source>
</evidence>
<dbReference type="FunFam" id="1.20.1280.290:FF:000001">
    <property type="entry name" value="Bidirectional sugar transporter SWEET"/>
    <property type="match status" value="1"/>
</dbReference>
<evidence type="ECO:0000313" key="11">
    <source>
        <dbReference type="Proteomes" id="UP001642360"/>
    </source>
</evidence>
<feature type="transmembrane region" description="Helical" evidence="9">
    <location>
        <begin position="146"/>
        <end position="168"/>
    </location>
</feature>
<feature type="transmembrane region" description="Helical" evidence="9">
    <location>
        <begin position="53"/>
        <end position="75"/>
    </location>
</feature>